<dbReference type="EMBL" id="BLAB01000001">
    <property type="protein sequence ID" value="GER92485.1"/>
    <property type="molecule type" value="Genomic_DNA"/>
</dbReference>
<accession>A0A5J4KWZ1</accession>
<dbReference type="AlphaFoldDB" id="A0A5J4KWZ1"/>
<dbReference type="InterPro" id="IPR005623">
    <property type="entry name" value="Chaperone_NapD_NO3_reduct"/>
</dbReference>
<gene>
    <name evidence="1" type="ORF">A45J_0201</name>
</gene>
<evidence type="ECO:0000313" key="1">
    <source>
        <dbReference type="EMBL" id="GER92485.1"/>
    </source>
</evidence>
<organism evidence="1">
    <name type="scientific">hot springs metagenome</name>
    <dbReference type="NCBI Taxonomy" id="433727"/>
    <lineage>
        <taxon>unclassified sequences</taxon>
        <taxon>metagenomes</taxon>
        <taxon>ecological metagenomes</taxon>
    </lineage>
</organism>
<protein>
    <submittedName>
        <fullName evidence="1">Uncharacterized protein</fullName>
    </submittedName>
</protein>
<sequence>MAVASVIVEVEEGGGEAVLNSLASIDNISVYGIKDNKIVTVIEGESMQVIDNTIKELYSIERILGVYPVYAGDYE</sequence>
<name>A0A5J4KWZ1_9ZZZZ</name>
<proteinExistence type="predicted"/>
<reference evidence="1" key="1">
    <citation type="submission" date="2019-10" db="EMBL/GenBank/DDBJ databases">
        <title>Metagenomic sequencing of thiosulfate-disproportionating enrichment culture.</title>
        <authorList>
            <person name="Umezawa K."/>
            <person name="Kojima H."/>
            <person name="Fukui M."/>
        </authorList>
    </citation>
    <scope>NUCLEOTIDE SEQUENCE</scope>
    <source>
        <strain evidence="1">45J</strain>
    </source>
</reference>
<comment type="caution">
    <text evidence="1">The sequence shown here is derived from an EMBL/GenBank/DDBJ whole genome shotgun (WGS) entry which is preliminary data.</text>
</comment>
<dbReference type="Pfam" id="PF03927">
    <property type="entry name" value="NapD"/>
    <property type="match status" value="1"/>
</dbReference>
<dbReference type="Gene3D" id="3.30.70.920">
    <property type="match status" value="1"/>
</dbReference>